<dbReference type="InterPro" id="IPR036390">
    <property type="entry name" value="WH_DNA-bd_sf"/>
</dbReference>
<dbReference type="Gene3D" id="3.40.190.290">
    <property type="match status" value="1"/>
</dbReference>
<dbReference type="InterPro" id="IPR036388">
    <property type="entry name" value="WH-like_DNA-bd_sf"/>
</dbReference>
<keyword evidence="2" id="KW-0805">Transcription regulation</keyword>
<dbReference type="InterPro" id="IPR000847">
    <property type="entry name" value="LysR_HTH_N"/>
</dbReference>
<dbReference type="GO" id="GO:0043565">
    <property type="term" value="F:sequence-specific DNA binding"/>
    <property type="evidence" value="ECO:0007669"/>
    <property type="project" value="TreeGrafter"/>
</dbReference>
<dbReference type="KEGG" id="msu:MS1395"/>
<dbReference type="InterPro" id="IPR005119">
    <property type="entry name" value="LysR_subst-bd"/>
</dbReference>
<dbReference type="AlphaFoldDB" id="Q65SQ8"/>
<evidence type="ECO:0000313" key="6">
    <source>
        <dbReference type="EMBL" id="AAU38002.1"/>
    </source>
</evidence>
<dbReference type="GO" id="GO:0003700">
    <property type="term" value="F:DNA-binding transcription factor activity"/>
    <property type="evidence" value="ECO:0007669"/>
    <property type="project" value="InterPro"/>
</dbReference>
<keyword evidence="4" id="KW-0804">Transcription</keyword>
<dbReference type="SUPFAM" id="SSF53850">
    <property type="entry name" value="Periplasmic binding protein-like II"/>
    <property type="match status" value="1"/>
</dbReference>
<keyword evidence="3" id="KW-0238">DNA-binding</keyword>
<dbReference type="RefSeq" id="WP_011200569.1">
    <property type="nucleotide sequence ID" value="NC_006300.1"/>
</dbReference>
<dbReference type="EMBL" id="AE016827">
    <property type="protein sequence ID" value="AAU38002.1"/>
    <property type="molecule type" value="Genomic_DNA"/>
</dbReference>
<dbReference type="CDD" id="cd08474">
    <property type="entry name" value="PBP2_CrgA_like_5"/>
    <property type="match status" value="1"/>
</dbReference>
<evidence type="ECO:0000256" key="2">
    <source>
        <dbReference type="ARBA" id="ARBA00023015"/>
    </source>
</evidence>
<gene>
    <name evidence="6" type="primary">lysR</name>
    <name evidence="6" type="ordered locus">MS1395</name>
</gene>
<evidence type="ECO:0000256" key="1">
    <source>
        <dbReference type="ARBA" id="ARBA00009437"/>
    </source>
</evidence>
<evidence type="ECO:0000256" key="3">
    <source>
        <dbReference type="ARBA" id="ARBA00023125"/>
    </source>
</evidence>
<dbReference type="PANTHER" id="PTHR30537">
    <property type="entry name" value="HTH-TYPE TRANSCRIPTIONAL REGULATOR"/>
    <property type="match status" value="1"/>
</dbReference>
<reference evidence="6 7" key="1">
    <citation type="journal article" date="2004" name="Nat. Biotechnol.">
        <title>The genome sequence of the capnophilic rumen bacterium Mannheimia succiniciproducens.</title>
        <authorList>
            <person name="Hong S.H."/>
            <person name="Kim J.S."/>
            <person name="Lee S.Y."/>
            <person name="In Y.H."/>
            <person name="Choi S.S."/>
            <person name="Rih J.-K."/>
            <person name="Kim C.H."/>
            <person name="Jeong H."/>
            <person name="Hur C.G."/>
            <person name="Kim J.J."/>
        </authorList>
    </citation>
    <scope>NUCLEOTIDE SEQUENCE [LARGE SCALE GENOMIC DNA]</scope>
    <source>
        <strain evidence="7">KCTC 0769BP / MBEL55E</strain>
    </source>
</reference>
<dbReference type="FunFam" id="1.10.10.10:FF:000001">
    <property type="entry name" value="LysR family transcriptional regulator"/>
    <property type="match status" value="1"/>
</dbReference>
<dbReference type="GO" id="GO:0006351">
    <property type="term" value="P:DNA-templated transcription"/>
    <property type="evidence" value="ECO:0007669"/>
    <property type="project" value="TreeGrafter"/>
</dbReference>
<dbReference type="STRING" id="221988.MS1395"/>
<dbReference type="PROSITE" id="PS50931">
    <property type="entry name" value="HTH_LYSR"/>
    <property type="match status" value="1"/>
</dbReference>
<dbReference type="PRINTS" id="PR00039">
    <property type="entry name" value="HTHLYSR"/>
</dbReference>
<dbReference type="HOGENOM" id="CLU_039613_16_1_6"/>
<name>Q65SQ8_MANSM</name>
<proteinExistence type="inferred from homology"/>
<dbReference type="eggNOG" id="COG0583">
    <property type="taxonomic scope" value="Bacteria"/>
</dbReference>
<feature type="domain" description="HTH lysR-type" evidence="5">
    <location>
        <begin position="1"/>
        <end position="60"/>
    </location>
</feature>
<dbReference type="SUPFAM" id="SSF46785">
    <property type="entry name" value="Winged helix' DNA-binding domain"/>
    <property type="match status" value="1"/>
</dbReference>
<sequence>MKENLNDLRAFLVVARTGSFTKAGAQMGVSQSALSHSIRGIEERLNIKLFHRTTRSISTTEAGEQLYQRLSPLFDDIDNELNELSEFRNAVTGTLRINGNEHAFYYALGDKFVRFSQKYPEVNLELVAENRFIDIVAERFDAGIRLGSDVAKDMIAVRLTDKLPMCCVASPEYLANYGTPKTPYDLTEHQCLLHRLSNGGVMNWEFIDPKSKGRILKVQPQGTISANGGRVLENYARSGLGILWCPLDMVEEDIRSGKLIRILQQWDMDYDGYHLYYPNRRQNSPLFKALVEELRLVK</sequence>
<dbReference type="Gene3D" id="1.10.10.10">
    <property type="entry name" value="Winged helix-like DNA-binding domain superfamily/Winged helix DNA-binding domain"/>
    <property type="match status" value="1"/>
</dbReference>
<dbReference type="InterPro" id="IPR058163">
    <property type="entry name" value="LysR-type_TF_proteobact-type"/>
</dbReference>
<organism evidence="6 7">
    <name type="scientific">Mannheimia succiniciproducens (strain KCTC 0769BP / MBEL55E)</name>
    <dbReference type="NCBI Taxonomy" id="221988"/>
    <lineage>
        <taxon>Bacteria</taxon>
        <taxon>Pseudomonadati</taxon>
        <taxon>Pseudomonadota</taxon>
        <taxon>Gammaproteobacteria</taxon>
        <taxon>Pasteurellales</taxon>
        <taxon>Pasteurellaceae</taxon>
        <taxon>Basfia</taxon>
    </lineage>
</organism>
<accession>Q65SQ8</accession>
<dbReference type="Proteomes" id="UP000000607">
    <property type="component" value="Chromosome"/>
</dbReference>
<comment type="similarity">
    <text evidence="1">Belongs to the LysR transcriptional regulatory family.</text>
</comment>
<protein>
    <submittedName>
        <fullName evidence="6">LysR protein</fullName>
    </submittedName>
</protein>
<dbReference type="Pfam" id="PF00126">
    <property type="entry name" value="HTH_1"/>
    <property type="match status" value="1"/>
</dbReference>
<evidence type="ECO:0000259" key="5">
    <source>
        <dbReference type="PROSITE" id="PS50931"/>
    </source>
</evidence>
<keyword evidence="7" id="KW-1185">Reference proteome</keyword>
<evidence type="ECO:0000256" key="4">
    <source>
        <dbReference type="ARBA" id="ARBA00023163"/>
    </source>
</evidence>
<evidence type="ECO:0000313" key="7">
    <source>
        <dbReference type="Proteomes" id="UP000000607"/>
    </source>
</evidence>
<dbReference type="PANTHER" id="PTHR30537:SF1">
    <property type="entry name" value="HTH-TYPE TRANSCRIPTIONAL REGULATOR PGRR"/>
    <property type="match status" value="1"/>
</dbReference>
<dbReference type="Pfam" id="PF03466">
    <property type="entry name" value="LysR_substrate"/>
    <property type="match status" value="1"/>
</dbReference>
<dbReference type="OrthoDB" id="9813056at2"/>